<proteinExistence type="predicted"/>
<dbReference type="EMBL" id="UZAM01017869">
    <property type="protein sequence ID" value="VDP48598.1"/>
    <property type="molecule type" value="Genomic_DNA"/>
</dbReference>
<dbReference type="GO" id="GO:0030687">
    <property type="term" value="C:preribosome, large subunit precursor"/>
    <property type="evidence" value="ECO:0007669"/>
    <property type="project" value="TreeGrafter"/>
</dbReference>
<feature type="region of interest" description="Disordered" evidence="1">
    <location>
        <begin position="1"/>
        <end position="39"/>
    </location>
</feature>
<evidence type="ECO:0000313" key="3">
    <source>
        <dbReference type="Proteomes" id="UP000270296"/>
    </source>
</evidence>
<dbReference type="InterPro" id="IPR040025">
    <property type="entry name" value="Znf622/Rei1/Reh1"/>
</dbReference>
<dbReference type="PANTHER" id="PTHR13182">
    <property type="entry name" value="ZINC FINGER PROTEIN 622"/>
    <property type="match status" value="1"/>
</dbReference>
<evidence type="ECO:0000313" key="2">
    <source>
        <dbReference type="EMBL" id="VDP48598.1"/>
    </source>
</evidence>
<name>A0A3P8EP82_9BILA</name>
<feature type="compositionally biased region" description="Basic and acidic residues" evidence="1">
    <location>
        <begin position="1"/>
        <end position="11"/>
    </location>
</feature>
<organism evidence="2 3">
    <name type="scientific">Soboliphyme baturini</name>
    <dbReference type="NCBI Taxonomy" id="241478"/>
    <lineage>
        <taxon>Eukaryota</taxon>
        <taxon>Metazoa</taxon>
        <taxon>Ecdysozoa</taxon>
        <taxon>Nematoda</taxon>
        <taxon>Enoplea</taxon>
        <taxon>Dorylaimia</taxon>
        <taxon>Dioctophymatida</taxon>
        <taxon>Dioctophymatoidea</taxon>
        <taxon>Soboliphymatidae</taxon>
        <taxon>Soboliphyme</taxon>
    </lineage>
</organism>
<dbReference type="Proteomes" id="UP000270296">
    <property type="component" value="Unassembled WGS sequence"/>
</dbReference>
<evidence type="ECO:0000256" key="1">
    <source>
        <dbReference type="SAM" id="MobiDB-lite"/>
    </source>
</evidence>
<dbReference type="GO" id="GO:0042273">
    <property type="term" value="P:ribosomal large subunit biogenesis"/>
    <property type="evidence" value="ECO:0007669"/>
    <property type="project" value="TreeGrafter"/>
</dbReference>
<protein>
    <submittedName>
        <fullName evidence="2">Uncharacterized protein</fullName>
    </submittedName>
</protein>
<dbReference type="AlphaFoldDB" id="A0A3P8EP82"/>
<reference evidence="2 3" key="1">
    <citation type="submission" date="2018-11" db="EMBL/GenBank/DDBJ databases">
        <authorList>
            <consortium name="Pathogen Informatics"/>
        </authorList>
    </citation>
    <scope>NUCLEOTIDE SEQUENCE [LARGE SCALE GENOMIC DNA]</scope>
</reference>
<dbReference type="OrthoDB" id="19329at2759"/>
<keyword evidence="3" id="KW-1185">Reference proteome</keyword>
<accession>A0A3P8EP82</accession>
<sequence length="139" mass="16069">MSKDAFFREATSDESESDESWYTTDSEGEEEGRPVYEDEDVCEELTLPSGARIGHRLYRRYYKQNIRPESMSVVTRNKNTPTGTRQIYQYVGLTTTGRPAYRAAMDNSAFRKFLAKKNLKLGVSGNKLQTHFRRQTGFF</sequence>
<dbReference type="PANTHER" id="PTHR13182:SF8">
    <property type="entry name" value="CYTOPLASMIC 60S SUBUNIT BIOGENESIS FACTOR ZNF622"/>
    <property type="match status" value="1"/>
</dbReference>
<gene>
    <name evidence="2" type="ORF">SBAD_LOCUS12457</name>
</gene>